<proteinExistence type="predicted"/>
<organism evidence="1 2">
    <name type="scientific">Vibrio harveyi</name>
    <name type="common">Beneckea harveyi</name>
    <dbReference type="NCBI Taxonomy" id="669"/>
    <lineage>
        <taxon>Bacteria</taxon>
        <taxon>Pseudomonadati</taxon>
        <taxon>Pseudomonadota</taxon>
        <taxon>Gammaproteobacteria</taxon>
        <taxon>Vibrionales</taxon>
        <taxon>Vibrionaceae</taxon>
        <taxon>Vibrio</taxon>
    </lineage>
</organism>
<name>A0A454CWF5_VIBHA</name>
<sequence>TSKVVTVTHLLKRSHIYFIICITKVHSTQRHSVI</sequence>
<reference evidence="1 2" key="1">
    <citation type="submission" date="2012-10" db="EMBL/GenBank/DDBJ databases">
        <title>Genome sequence of Vibrio Cholerae HENC-02.</title>
        <authorList>
            <person name="Eppinger M."/>
            <person name="Hasan N.A."/>
            <person name="Sengamalay N."/>
            <person name="Hine E."/>
            <person name="Su Q."/>
            <person name="Daugherty S.C."/>
            <person name="Young S."/>
            <person name="Sadzewicz L."/>
            <person name="Tallon L."/>
            <person name="Cebula T.A."/>
            <person name="Ravel J."/>
            <person name="Colwell R.R."/>
        </authorList>
    </citation>
    <scope>NUCLEOTIDE SEQUENCE [LARGE SCALE GENOMIC DNA]</scope>
    <source>
        <strain evidence="1 2">HENC-02</strain>
    </source>
</reference>
<evidence type="ECO:0000313" key="2">
    <source>
        <dbReference type="Proteomes" id="UP000008367"/>
    </source>
</evidence>
<protein>
    <submittedName>
        <fullName evidence="1">Uncharacterized protein</fullName>
    </submittedName>
</protein>
<dbReference type="AlphaFoldDB" id="A0A454CWF5"/>
<comment type="caution">
    <text evidence="1">The sequence shown here is derived from an EMBL/GenBank/DDBJ whole genome shotgun (WGS) entry which is preliminary data.</text>
</comment>
<evidence type="ECO:0000313" key="1">
    <source>
        <dbReference type="EMBL" id="EKM30746.1"/>
    </source>
</evidence>
<gene>
    <name evidence="1" type="ORF">VCHENC02_3543B</name>
</gene>
<dbReference type="Proteomes" id="UP000008367">
    <property type="component" value="Unassembled WGS sequence"/>
</dbReference>
<accession>A0A454CWF5</accession>
<feature type="non-terminal residue" evidence="1">
    <location>
        <position position="1"/>
    </location>
</feature>
<dbReference type="EMBL" id="AJSR01001505">
    <property type="protein sequence ID" value="EKM30746.1"/>
    <property type="molecule type" value="Genomic_DNA"/>
</dbReference>